<dbReference type="InterPro" id="IPR001405">
    <property type="entry name" value="UPF0758"/>
</dbReference>
<dbReference type="CDD" id="cd08071">
    <property type="entry name" value="MPN_DUF2466"/>
    <property type="match status" value="1"/>
</dbReference>
<evidence type="ECO:0000313" key="7">
    <source>
        <dbReference type="EMBL" id="QUB76404.1"/>
    </source>
</evidence>
<dbReference type="PANTHER" id="PTHR30471">
    <property type="entry name" value="DNA REPAIR PROTEIN RADC"/>
    <property type="match status" value="1"/>
</dbReference>
<dbReference type="RefSeq" id="WP_211808300.1">
    <property type="nucleotide sequence ID" value="NZ_CP072362.1"/>
</dbReference>
<dbReference type="Gene3D" id="3.40.140.10">
    <property type="entry name" value="Cytidine Deaminase, domain 2"/>
    <property type="match status" value="1"/>
</dbReference>
<dbReference type="InterPro" id="IPR025657">
    <property type="entry name" value="RadC_JAB"/>
</dbReference>
<evidence type="ECO:0000313" key="8">
    <source>
        <dbReference type="Proteomes" id="UP000682195"/>
    </source>
</evidence>
<feature type="domain" description="MPN" evidence="6">
    <location>
        <begin position="23"/>
        <end position="148"/>
    </location>
</feature>
<dbReference type="InterPro" id="IPR037518">
    <property type="entry name" value="MPN"/>
</dbReference>
<protein>
    <submittedName>
        <fullName evidence="7">JAB domain-containing protein</fullName>
    </submittedName>
</protein>
<evidence type="ECO:0000259" key="6">
    <source>
        <dbReference type="PROSITE" id="PS50249"/>
    </source>
</evidence>
<dbReference type="PROSITE" id="PS50249">
    <property type="entry name" value="MPN"/>
    <property type="match status" value="1"/>
</dbReference>
<evidence type="ECO:0000256" key="1">
    <source>
        <dbReference type="ARBA" id="ARBA00022670"/>
    </source>
</evidence>
<evidence type="ECO:0000256" key="5">
    <source>
        <dbReference type="ARBA" id="ARBA00023049"/>
    </source>
</evidence>
<reference evidence="7 8" key="1">
    <citation type="submission" date="2021-03" db="EMBL/GenBank/DDBJ databases">
        <title>Human Oral Microbial Genomes.</title>
        <authorList>
            <person name="Johnston C.D."/>
            <person name="Chen T."/>
            <person name="Dewhirst F.E."/>
        </authorList>
    </citation>
    <scope>NUCLEOTIDE SEQUENCE [LARGE SCALE GENOMIC DNA]</scope>
    <source>
        <strain evidence="7 8">F0054</strain>
    </source>
</reference>
<keyword evidence="3" id="KW-0378">Hydrolase</keyword>
<dbReference type="Pfam" id="PF04002">
    <property type="entry name" value="RadC"/>
    <property type="match status" value="1"/>
</dbReference>
<accession>A0ABX7XRT0</accession>
<dbReference type="EMBL" id="CP072362">
    <property type="protein sequence ID" value="QUB76404.1"/>
    <property type="molecule type" value="Genomic_DNA"/>
</dbReference>
<keyword evidence="1" id="KW-0645">Protease</keyword>
<gene>
    <name evidence="7" type="ORF">J5A58_11790</name>
</gene>
<evidence type="ECO:0000256" key="4">
    <source>
        <dbReference type="ARBA" id="ARBA00022833"/>
    </source>
</evidence>
<name>A0ABX7XRT0_9BACT</name>
<keyword evidence="8" id="KW-1185">Reference proteome</keyword>
<keyword evidence="5" id="KW-0482">Metalloprotease</keyword>
<keyword evidence="2" id="KW-0479">Metal-binding</keyword>
<organism evidence="7 8">
    <name type="scientific">Prevotella melaninogenica</name>
    <dbReference type="NCBI Taxonomy" id="28132"/>
    <lineage>
        <taxon>Bacteria</taxon>
        <taxon>Pseudomonadati</taxon>
        <taxon>Bacteroidota</taxon>
        <taxon>Bacteroidia</taxon>
        <taxon>Bacteroidales</taxon>
        <taxon>Prevotellaceae</taxon>
        <taxon>Prevotella</taxon>
    </lineage>
</organism>
<sequence length="149" mass="17091">MDMDFKVAEVTLQYKPTCEKQSKVFGSEEAYNILLPTFKEGTIEYREYAKVLYLNQANEVIAYNTISEGGLTETAVDVRIILQGALLTNATQIIFAHNHPTGNLKPSPQDDMLTRELQKACQIMRIRFTDHIIMSIDSYYSYREEGRIL</sequence>
<keyword evidence="4" id="KW-0862">Zinc</keyword>
<evidence type="ECO:0000256" key="3">
    <source>
        <dbReference type="ARBA" id="ARBA00022801"/>
    </source>
</evidence>
<dbReference type="Proteomes" id="UP000682195">
    <property type="component" value="Chromosome 2"/>
</dbReference>
<dbReference type="PANTHER" id="PTHR30471:SF3">
    <property type="entry name" value="UPF0758 PROTEIN YEES-RELATED"/>
    <property type="match status" value="1"/>
</dbReference>
<proteinExistence type="predicted"/>
<evidence type="ECO:0000256" key="2">
    <source>
        <dbReference type="ARBA" id="ARBA00022723"/>
    </source>
</evidence>